<gene>
    <name evidence="11" type="ORF">PoB_005051600</name>
</gene>
<evidence type="ECO:0000256" key="7">
    <source>
        <dbReference type="ARBA" id="ARBA00023224"/>
    </source>
</evidence>
<keyword evidence="6 8" id="KW-0675">Receptor</keyword>
<dbReference type="InterPro" id="IPR000276">
    <property type="entry name" value="GPCR_Rhodpsn"/>
</dbReference>
<dbReference type="PROSITE" id="PS00237">
    <property type="entry name" value="G_PROTEIN_RECEP_F1_1"/>
    <property type="match status" value="1"/>
</dbReference>
<keyword evidence="7 8" id="KW-0807">Transducer</keyword>
<keyword evidence="4 8" id="KW-0297">G-protein coupled receptor</keyword>
<dbReference type="AlphaFoldDB" id="A0AAV4BL25"/>
<dbReference type="Gene3D" id="1.20.1070.10">
    <property type="entry name" value="Rhodopsin 7-helix transmembrane proteins"/>
    <property type="match status" value="1"/>
</dbReference>
<evidence type="ECO:0000256" key="3">
    <source>
        <dbReference type="ARBA" id="ARBA00022989"/>
    </source>
</evidence>
<keyword evidence="3 9" id="KW-1133">Transmembrane helix</keyword>
<dbReference type="GO" id="GO:0004930">
    <property type="term" value="F:G protein-coupled receptor activity"/>
    <property type="evidence" value="ECO:0007669"/>
    <property type="project" value="UniProtKB-KW"/>
</dbReference>
<feature type="transmembrane region" description="Helical" evidence="9">
    <location>
        <begin position="353"/>
        <end position="375"/>
    </location>
</feature>
<evidence type="ECO:0000256" key="2">
    <source>
        <dbReference type="ARBA" id="ARBA00022692"/>
    </source>
</evidence>
<evidence type="ECO:0000259" key="10">
    <source>
        <dbReference type="PROSITE" id="PS50262"/>
    </source>
</evidence>
<dbReference type="Proteomes" id="UP000735302">
    <property type="component" value="Unassembled WGS sequence"/>
</dbReference>
<keyword evidence="2 8" id="KW-0812">Transmembrane</keyword>
<feature type="transmembrane region" description="Helical" evidence="9">
    <location>
        <begin position="310"/>
        <end position="333"/>
    </location>
</feature>
<evidence type="ECO:0000313" key="12">
    <source>
        <dbReference type="Proteomes" id="UP000735302"/>
    </source>
</evidence>
<feature type="transmembrane region" description="Helical" evidence="9">
    <location>
        <begin position="72"/>
        <end position="95"/>
    </location>
</feature>
<evidence type="ECO:0000256" key="9">
    <source>
        <dbReference type="SAM" id="Phobius"/>
    </source>
</evidence>
<accession>A0AAV4BL25</accession>
<protein>
    <submittedName>
        <fullName evidence="11">Thyrotropin-releasing hormone receptor-like</fullName>
    </submittedName>
</protein>
<dbReference type="PROSITE" id="PS50262">
    <property type="entry name" value="G_PROTEIN_RECEP_F1_2"/>
    <property type="match status" value="1"/>
</dbReference>
<feature type="transmembrane region" description="Helical" evidence="9">
    <location>
        <begin position="137"/>
        <end position="160"/>
    </location>
</feature>
<feature type="domain" description="G-protein coupled receptors family 1 profile" evidence="10">
    <location>
        <begin position="84"/>
        <end position="373"/>
    </location>
</feature>
<evidence type="ECO:0000313" key="11">
    <source>
        <dbReference type="EMBL" id="GFO24011.1"/>
    </source>
</evidence>
<comment type="subcellular location">
    <subcellularLocation>
        <location evidence="1">Membrane</location>
        <topology evidence="1">Multi-pass membrane protein</topology>
    </subcellularLocation>
</comment>
<proteinExistence type="inferred from homology"/>
<organism evidence="11 12">
    <name type="scientific">Plakobranchus ocellatus</name>
    <dbReference type="NCBI Taxonomy" id="259542"/>
    <lineage>
        <taxon>Eukaryota</taxon>
        <taxon>Metazoa</taxon>
        <taxon>Spiralia</taxon>
        <taxon>Lophotrochozoa</taxon>
        <taxon>Mollusca</taxon>
        <taxon>Gastropoda</taxon>
        <taxon>Heterobranchia</taxon>
        <taxon>Euthyneura</taxon>
        <taxon>Panpulmonata</taxon>
        <taxon>Sacoglossa</taxon>
        <taxon>Placobranchoidea</taxon>
        <taxon>Plakobranchidae</taxon>
        <taxon>Plakobranchus</taxon>
    </lineage>
</organism>
<evidence type="ECO:0000256" key="5">
    <source>
        <dbReference type="ARBA" id="ARBA00023136"/>
    </source>
</evidence>
<evidence type="ECO:0000256" key="1">
    <source>
        <dbReference type="ARBA" id="ARBA00004141"/>
    </source>
</evidence>
<feature type="transmembrane region" description="Helical" evidence="9">
    <location>
        <begin position="102"/>
        <end position="125"/>
    </location>
</feature>
<keyword evidence="12" id="KW-1185">Reference proteome</keyword>
<comment type="similarity">
    <text evidence="8">Belongs to the G-protein coupled receptor 1 family.</text>
</comment>
<dbReference type="PRINTS" id="PR00237">
    <property type="entry name" value="GPCRRHODOPSN"/>
</dbReference>
<dbReference type="SUPFAM" id="SSF81321">
    <property type="entry name" value="Family A G protein-coupled receptor-like"/>
    <property type="match status" value="1"/>
</dbReference>
<dbReference type="GO" id="GO:0005886">
    <property type="term" value="C:plasma membrane"/>
    <property type="evidence" value="ECO:0007669"/>
    <property type="project" value="TreeGrafter"/>
</dbReference>
<dbReference type="PANTHER" id="PTHR24243:SF230">
    <property type="entry name" value="G-PROTEIN COUPLED RECEPTORS FAMILY 1 PROFILE DOMAIN-CONTAINING PROTEIN"/>
    <property type="match status" value="1"/>
</dbReference>
<feature type="transmembrane region" description="Helical" evidence="9">
    <location>
        <begin position="216"/>
        <end position="235"/>
    </location>
</feature>
<evidence type="ECO:0000256" key="8">
    <source>
        <dbReference type="RuleBase" id="RU000688"/>
    </source>
</evidence>
<name>A0AAV4BL25_9GAST</name>
<dbReference type="EMBL" id="BLXT01005577">
    <property type="protein sequence ID" value="GFO24011.1"/>
    <property type="molecule type" value="Genomic_DNA"/>
</dbReference>
<evidence type="ECO:0000256" key="4">
    <source>
        <dbReference type="ARBA" id="ARBA00023040"/>
    </source>
</evidence>
<evidence type="ECO:0000256" key="6">
    <source>
        <dbReference type="ARBA" id="ARBA00023170"/>
    </source>
</evidence>
<reference evidence="11 12" key="1">
    <citation type="journal article" date="2021" name="Elife">
        <title>Chloroplast acquisition without the gene transfer in kleptoplastic sea slugs, Plakobranchus ocellatus.</title>
        <authorList>
            <person name="Maeda T."/>
            <person name="Takahashi S."/>
            <person name="Yoshida T."/>
            <person name="Shimamura S."/>
            <person name="Takaki Y."/>
            <person name="Nagai Y."/>
            <person name="Toyoda A."/>
            <person name="Suzuki Y."/>
            <person name="Arimoto A."/>
            <person name="Ishii H."/>
            <person name="Satoh N."/>
            <person name="Nishiyama T."/>
            <person name="Hasebe M."/>
            <person name="Maruyama T."/>
            <person name="Minagawa J."/>
            <person name="Obokata J."/>
            <person name="Shigenobu S."/>
        </authorList>
    </citation>
    <scope>NUCLEOTIDE SEQUENCE [LARGE SCALE GENOMIC DNA]</scope>
</reference>
<feature type="transmembrane region" description="Helical" evidence="9">
    <location>
        <begin position="181"/>
        <end position="204"/>
    </location>
</feature>
<dbReference type="PANTHER" id="PTHR24243">
    <property type="entry name" value="G-PROTEIN COUPLED RECEPTOR"/>
    <property type="match status" value="1"/>
</dbReference>
<dbReference type="InterPro" id="IPR017452">
    <property type="entry name" value="GPCR_Rhodpsn_7TM"/>
</dbReference>
<keyword evidence="5 9" id="KW-0472">Membrane</keyword>
<comment type="caution">
    <text evidence="11">The sequence shown here is derived from an EMBL/GenBank/DDBJ whole genome shotgun (WGS) entry which is preliminary data.</text>
</comment>
<sequence>MADISSLLEFLPCYNDTTYDPASDPDNLTVYMIHFHCSKLNINLTTCSPLEGPDEREAIATLCQVTDKMWDIMSWLAIATGVAGNSLAILTILTLPMSPATFYVCLLAISDLSSLFVRVLLQMLINHELVENYGKTFNLLAVLFDYCASFSNWLLVLICFERFLTVRFPLKKRLCFTLRRAQLISLLMGVALLLAFSLATWRLGYNDTRMFYLRNLLYAVIPLGLILFIIALISCHLKRVHLDREATFSNNQRSRQSSDSSVSLSLNNNLVNGNSSSSVNMTQALVNNPTTTVRKSKTTLQEIARLENSLTVMMFVAAIVFALLTIPHCIVFFTYTDFYNTWRSPMETTRFYMFNKLSLVLTYCNLSINFILYFLSAKKFRTQLYQVFRPGAWLRALLDAKSRAGQAPSNNVTMETLSVDPIANGEYVSLRLLSTPSSKLASNGMIRIKSSGKVQFTLDQSYYD</sequence>